<dbReference type="EMBL" id="JANCYU010000063">
    <property type="protein sequence ID" value="KAK4528378.1"/>
    <property type="molecule type" value="Genomic_DNA"/>
</dbReference>
<name>A0AAV9ILL4_9RHOD</name>
<evidence type="ECO:0000256" key="1">
    <source>
        <dbReference type="SAM" id="Coils"/>
    </source>
</evidence>
<evidence type="ECO:0000256" key="2">
    <source>
        <dbReference type="SAM" id="Phobius"/>
    </source>
</evidence>
<reference evidence="3 4" key="1">
    <citation type="submission" date="2022-07" db="EMBL/GenBank/DDBJ databases">
        <title>Genome-wide signatures of adaptation to extreme environments.</title>
        <authorList>
            <person name="Cho C.H."/>
            <person name="Yoon H.S."/>
        </authorList>
    </citation>
    <scope>NUCLEOTIDE SEQUENCE [LARGE SCALE GENOMIC DNA]</scope>
    <source>
        <strain evidence="3 4">108.79 E11</strain>
    </source>
</reference>
<dbReference type="Proteomes" id="UP001300502">
    <property type="component" value="Unassembled WGS sequence"/>
</dbReference>
<protein>
    <submittedName>
        <fullName evidence="3">Uncharacterized protein</fullName>
    </submittedName>
</protein>
<keyword evidence="2" id="KW-1133">Transmembrane helix</keyword>
<feature type="coiled-coil region" evidence="1">
    <location>
        <begin position="15"/>
        <end position="56"/>
    </location>
</feature>
<accession>A0AAV9ILL4</accession>
<evidence type="ECO:0000313" key="3">
    <source>
        <dbReference type="EMBL" id="KAK4528378.1"/>
    </source>
</evidence>
<keyword evidence="4" id="KW-1185">Reference proteome</keyword>
<sequence length="632" mass="73219">MSIGNLSDMNLSSKIRSCLRELRDYNNDIEDSEAKEEELRELLDEAKRRNMKVLDDRGKPMNEKKLSSELYQYRIPARIMQKVKAIEYKTSFSENVKKEVEELNKLINQVDKCKDMSASLKREIAEEITYCCMKSIMREIARRLKDSNTNENKVEVLALIEELRSMMNDPTALNKIEAVYKKTYGSDLNEDLAKVKKEAEDISSDTRTAIYIAFTALLSCNRIVETIGREKASWRVLYFRVPGLLMFKSKKDVVANFLAGDLISANLVTSVTNAIYGYCWNTFLTKSTCKALKRAGLGTKHLTRQQCSVRVPYRGVETFQELLTDHSDLAKLVSAFMVGLYALYTRYWKYIRFGRIQGIKETIYKKKMRPDWDKVKRTIRKKLSPASAGKNRNENTVNEEEHNLIRAALMYNGISLLDEDQEANEQPELMIEEIPRQTYWSHTNQSGGTLIDKVIQLIRAVCGVLVYLGKIILLMGEAYLVVVVSVMYGSVFRGILSIFFSSVFVNLYFLWAVSHRPNRWMRILSYVSAVYMDLKDGHGVAAKLSMFLKHFEAYVPEQILERLKHLEAYVPEPILEHLKHLEAYVPEPILAILRFLKVIIEFYWFETLFFIFKTTLEVIRNDGPQFFQRLST</sequence>
<keyword evidence="1" id="KW-0175">Coiled coil</keyword>
<comment type="caution">
    <text evidence="3">The sequence shown here is derived from an EMBL/GenBank/DDBJ whole genome shotgun (WGS) entry which is preliminary data.</text>
</comment>
<evidence type="ECO:0000313" key="4">
    <source>
        <dbReference type="Proteomes" id="UP001300502"/>
    </source>
</evidence>
<feature type="transmembrane region" description="Helical" evidence="2">
    <location>
        <begin position="494"/>
        <end position="513"/>
    </location>
</feature>
<dbReference type="AlphaFoldDB" id="A0AAV9ILL4"/>
<proteinExistence type="predicted"/>
<keyword evidence="2" id="KW-0472">Membrane</keyword>
<organism evidence="3 4">
    <name type="scientific">Galdieria yellowstonensis</name>
    <dbReference type="NCBI Taxonomy" id="3028027"/>
    <lineage>
        <taxon>Eukaryota</taxon>
        <taxon>Rhodophyta</taxon>
        <taxon>Bangiophyceae</taxon>
        <taxon>Galdieriales</taxon>
        <taxon>Galdieriaceae</taxon>
        <taxon>Galdieria</taxon>
    </lineage>
</organism>
<keyword evidence="2" id="KW-0812">Transmembrane</keyword>
<feature type="coiled-coil region" evidence="1">
    <location>
        <begin position="96"/>
        <end position="123"/>
    </location>
</feature>
<gene>
    <name evidence="3" type="ORF">GAYE_SCF55G6319</name>
</gene>
<feature type="transmembrane region" description="Helical" evidence="2">
    <location>
        <begin position="464"/>
        <end position="488"/>
    </location>
</feature>